<sequence>MTDQDALAAYLKSVDVANELVACGRERGWTPRAPADGWQARGYTDATLATVVVDWGDRAEKVIVKVAPSATWDHAAYKAADIQCPDDFRGHLVLDAMPSWRMDSGGIVTFQRLAADDVTNCKPLSALAVADLPAACELIVRGLAHSWNPEPPRPVRRLLTAVLRDQMGWELGSYGSIRAWARDADLLAEEMPWLALRDEPAVCPNPLLLADDPSPLGAATAEILEGRCHGDLHLLNVLLPCRPGGTLLPEDFLLIDLGGYQRSRPLTTDPVFLMLSAIASGLGRLTPEGRQELLDHLVRPGATAPRGYLAEVVDRVMGTVAGRVTADDRGWSQELRAQLRLSIIGIATLFTSFSNLGAQARWWFFRLAARLGRDLLGDLEVQIPAQAPPATNPFHDTPVSAPAPRRPAAYAPATREVVLAWRAALSDPAAARHHLRAAYALVDLAADRGPAGAAATCEALDGLVHDAARILGDEDPCTLRLRHKLAGWTHLAGDAVTALETYRAVAGIRARVLGSNHPDTLESERRAGWPPLLDDAARQAYGS</sequence>
<organism evidence="1 2">
    <name type="scientific">Phytohabitans houttuyneae</name>
    <dbReference type="NCBI Taxonomy" id="1076126"/>
    <lineage>
        <taxon>Bacteria</taxon>
        <taxon>Bacillati</taxon>
        <taxon>Actinomycetota</taxon>
        <taxon>Actinomycetes</taxon>
        <taxon>Micromonosporales</taxon>
        <taxon>Micromonosporaceae</taxon>
    </lineage>
</organism>
<protein>
    <submittedName>
        <fullName evidence="1">Uncharacterized protein</fullName>
    </submittedName>
</protein>
<accession>A0A6V8KRX8</accession>
<dbReference type="InterPro" id="IPR011990">
    <property type="entry name" value="TPR-like_helical_dom_sf"/>
</dbReference>
<dbReference type="RefSeq" id="WP_173068575.1">
    <property type="nucleotide sequence ID" value="NZ_BAABGO010000004.1"/>
</dbReference>
<dbReference type="EMBL" id="BLPF01000003">
    <property type="protein sequence ID" value="GFJ84586.1"/>
    <property type="molecule type" value="Genomic_DNA"/>
</dbReference>
<reference evidence="1 2" key="2">
    <citation type="submission" date="2020-03" db="EMBL/GenBank/DDBJ databases">
        <authorList>
            <person name="Ichikawa N."/>
            <person name="Kimura A."/>
            <person name="Kitahashi Y."/>
            <person name="Uohara A."/>
        </authorList>
    </citation>
    <scope>NUCLEOTIDE SEQUENCE [LARGE SCALE GENOMIC DNA]</scope>
    <source>
        <strain evidence="1 2">NBRC 108639</strain>
    </source>
</reference>
<evidence type="ECO:0000313" key="2">
    <source>
        <dbReference type="Proteomes" id="UP000482800"/>
    </source>
</evidence>
<dbReference type="AlphaFoldDB" id="A0A6V8KRX8"/>
<name>A0A6V8KRX8_9ACTN</name>
<dbReference type="Gene3D" id="1.25.40.10">
    <property type="entry name" value="Tetratricopeptide repeat domain"/>
    <property type="match status" value="1"/>
</dbReference>
<proteinExistence type="predicted"/>
<comment type="caution">
    <text evidence="1">The sequence shown here is derived from an EMBL/GenBank/DDBJ whole genome shotgun (WGS) entry which is preliminary data.</text>
</comment>
<dbReference type="Proteomes" id="UP000482800">
    <property type="component" value="Unassembled WGS sequence"/>
</dbReference>
<gene>
    <name evidence="1" type="ORF">Phou_087660</name>
</gene>
<reference evidence="1 2" key="1">
    <citation type="submission" date="2020-03" db="EMBL/GenBank/DDBJ databases">
        <title>Whole genome shotgun sequence of Phytohabitans houttuyneae NBRC 108639.</title>
        <authorList>
            <person name="Komaki H."/>
            <person name="Tamura T."/>
        </authorList>
    </citation>
    <scope>NUCLEOTIDE SEQUENCE [LARGE SCALE GENOMIC DNA]</scope>
    <source>
        <strain evidence="1 2">NBRC 108639</strain>
    </source>
</reference>
<keyword evidence="2" id="KW-1185">Reference proteome</keyword>
<evidence type="ECO:0000313" key="1">
    <source>
        <dbReference type="EMBL" id="GFJ84586.1"/>
    </source>
</evidence>